<name>A0A0K2ZQH2_9XANT</name>
<dbReference type="Proteomes" id="UP000046187">
    <property type="component" value="Unassembled WGS sequence"/>
</dbReference>
<comment type="similarity">
    <text evidence="3">Belongs to the flavoredoxin family.</text>
</comment>
<evidence type="ECO:0000256" key="2">
    <source>
        <dbReference type="ARBA" id="ARBA00022630"/>
    </source>
</evidence>
<dbReference type="SUPFAM" id="SSF50475">
    <property type="entry name" value="FMN-binding split barrel"/>
    <property type="match status" value="1"/>
</dbReference>
<dbReference type="Pfam" id="PF01613">
    <property type="entry name" value="Flavin_Reduct"/>
    <property type="match status" value="1"/>
</dbReference>
<dbReference type="RefSeq" id="WP_053835411.1">
    <property type="nucleotide sequence ID" value="NZ_CXOI01000033.1"/>
</dbReference>
<dbReference type="Gene3D" id="2.30.110.10">
    <property type="entry name" value="Electron Transport, Fmn-binding Protein, Chain A"/>
    <property type="match status" value="1"/>
</dbReference>
<comment type="cofactor">
    <cofactor evidence="1">
        <name>FMN</name>
        <dbReference type="ChEBI" id="CHEBI:58210"/>
    </cofactor>
</comment>
<proteinExistence type="inferred from homology"/>
<protein>
    <submittedName>
        <fullName evidence="5">Flavoprotein</fullName>
    </submittedName>
</protein>
<dbReference type="SMART" id="SM00903">
    <property type="entry name" value="Flavin_Reduct"/>
    <property type="match status" value="1"/>
</dbReference>
<accession>A0A0K2ZQH2</accession>
<evidence type="ECO:0000313" key="6">
    <source>
        <dbReference type="Proteomes" id="UP000046187"/>
    </source>
</evidence>
<dbReference type="InterPro" id="IPR002563">
    <property type="entry name" value="Flavin_Rdtase-like_dom"/>
</dbReference>
<evidence type="ECO:0000256" key="3">
    <source>
        <dbReference type="ARBA" id="ARBA00038054"/>
    </source>
</evidence>
<dbReference type="InterPro" id="IPR012349">
    <property type="entry name" value="Split_barrel_FMN-bd"/>
</dbReference>
<keyword evidence="6" id="KW-1185">Reference proteome</keyword>
<feature type="domain" description="Flavin reductase like" evidence="4">
    <location>
        <begin position="16"/>
        <end position="168"/>
    </location>
</feature>
<dbReference type="AlphaFoldDB" id="A0A0K2ZQH2"/>
<dbReference type="InterPro" id="IPR052174">
    <property type="entry name" value="Flavoredoxin"/>
</dbReference>
<dbReference type="EMBL" id="CXOI01000033">
    <property type="protein sequence ID" value="CTP87868.1"/>
    <property type="molecule type" value="Genomic_DNA"/>
</dbReference>
<evidence type="ECO:0000259" key="4">
    <source>
        <dbReference type="SMART" id="SM00903"/>
    </source>
</evidence>
<dbReference type="GO" id="GO:0010181">
    <property type="term" value="F:FMN binding"/>
    <property type="evidence" value="ECO:0007669"/>
    <property type="project" value="InterPro"/>
</dbReference>
<keyword evidence="2" id="KW-0285">Flavoprotein</keyword>
<sequence length="185" mass="20660">MRRYRKHDFPLDQVRRFLEPGPVVLVGSAWKGQRDIMTMGWHMVLDFSPSLIACCISSANHSFELVRRSKQCTINLPTADLLDTVVGIGNSSGAQLDKFAHFGLTAVAGTCVDAPSIAECYASFECRLHDGGQIARHNLFIWEVVQAHVATSPKLPKTLHYRGDGKFMLSGTEVSRRRLFKPEML</sequence>
<dbReference type="PANTHER" id="PTHR43567">
    <property type="entry name" value="FLAVOREDOXIN-RELATED-RELATED"/>
    <property type="match status" value="1"/>
</dbReference>
<gene>
    <name evidence="5" type="ORF">XTALMG727_2182</name>
</gene>
<reference evidence="6" key="1">
    <citation type="submission" date="2015-07" db="EMBL/GenBank/DDBJ databases">
        <authorList>
            <person name="Wibberg D."/>
        </authorList>
    </citation>
    <scope>NUCLEOTIDE SEQUENCE [LARGE SCALE GENOMIC DNA]</scope>
</reference>
<dbReference type="GO" id="GO:0016646">
    <property type="term" value="F:oxidoreductase activity, acting on the CH-NH group of donors, NAD or NADP as acceptor"/>
    <property type="evidence" value="ECO:0007669"/>
    <property type="project" value="UniProtKB-ARBA"/>
</dbReference>
<evidence type="ECO:0000313" key="5">
    <source>
        <dbReference type="EMBL" id="CTP87868.1"/>
    </source>
</evidence>
<evidence type="ECO:0000256" key="1">
    <source>
        <dbReference type="ARBA" id="ARBA00001917"/>
    </source>
</evidence>
<organism evidence="5 6">
    <name type="scientific">Xanthomonas graminis pv. arrhenatheri LMG 727</name>
    <dbReference type="NCBI Taxonomy" id="1195923"/>
    <lineage>
        <taxon>Bacteria</taxon>
        <taxon>Pseudomonadati</taxon>
        <taxon>Pseudomonadota</taxon>
        <taxon>Gammaproteobacteria</taxon>
        <taxon>Lysobacterales</taxon>
        <taxon>Lysobacteraceae</taxon>
        <taxon>Xanthomonas</taxon>
        <taxon>Xanthomonas translucens group</taxon>
        <taxon>Xanthomonas graminis</taxon>
    </lineage>
</organism>
<dbReference type="PANTHER" id="PTHR43567:SF1">
    <property type="entry name" value="FLAVOREDOXIN"/>
    <property type="match status" value="1"/>
</dbReference>